<evidence type="ECO:0000313" key="1">
    <source>
        <dbReference type="Proteomes" id="UP000095286"/>
    </source>
</evidence>
<name>A0AC35UBW7_9BILA</name>
<dbReference type="WBParaSite" id="RSKR_0001000150.1">
    <property type="protein sequence ID" value="RSKR_0001000150.1"/>
    <property type="gene ID" value="RSKR_0001000150"/>
</dbReference>
<proteinExistence type="predicted"/>
<accession>A0AC35UBW7</accession>
<sequence>MFLQNSARIAMLILIVERICATVNRVKYEYESGYFFILCGTLFSFLFSIIVWAAWYYRFISNFCYSLIPVLIESPDLILYYAILVQNKNLRQHHDKETNLSEKYLIRQNIESLRKSMPLMATYILSQLVTSVPMVCVTLRWTEHQDFRIYLLFVYITRDIFNSAGLIFFLTDKFHLFKQQHLFTLSGIKKSNSVKPTSDLPSPKTTHLDPIVVAEEQLRQNANQIYQSTTYAQWHKKTQFESIKGTKIKFSNNNLIIKFFIAIIAVFVVVTQAADLDSINRVTLSSPFLGSHANNPTKDDAANCG</sequence>
<dbReference type="Proteomes" id="UP000095286">
    <property type="component" value="Unplaced"/>
</dbReference>
<reference evidence="2" key="1">
    <citation type="submission" date="2016-11" db="UniProtKB">
        <authorList>
            <consortium name="WormBaseParasite"/>
        </authorList>
    </citation>
    <scope>IDENTIFICATION</scope>
    <source>
        <strain evidence="2">KR3021</strain>
    </source>
</reference>
<organism evidence="1 2">
    <name type="scientific">Rhabditophanes sp. KR3021</name>
    <dbReference type="NCBI Taxonomy" id="114890"/>
    <lineage>
        <taxon>Eukaryota</taxon>
        <taxon>Metazoa</taxon>
        <taxon>Ecdysozoa</taxon>
        <taxon>Nematoda</taxon>
        <taxon>Chromadorea</taxon>
        <taxon>Rhabditida</taxon>
        <taxon>Tylenchina</taxon>
        <taxon>Panagrolaimomorpha</taxon>
        <taxon>Strongyloidoidea</taxon>
        <taxon>Alloionematidae</taxon>
        <taxon>Rhabditophanes</taxon>
    </lineage>
</organism>
<evidence type="ECO:0000313" key="2">
    <source>
        <dbReference type="WBParaSite" id="RSKR_0001000150.1"/>
    </source>
</evidence>
<protein>
    <submittedName>
        <fullName evidence="2">G_PROTEIN_RECEP_F1_2 domain-containing protein</fullName>
    </submittedName>
</protein>